<name>A0ABP9D7C4_9BACT</name>
<comment type="similarity">
    <text evidence="1">Belongs to the histone deacetylase family.</text>
</comment>
<evidence type="ECO:0000256" key="1">
    <source>
        <dbReference type="ARBA" id="ARBA00005947"/>
    </source>
</evidence>
<sequence>MLKIAYAPLYTHPLPDGHRFPMIKYELLIEQLLYEGTITQENIFEPEEVKEQYILDTHDADYWDRLNGLALERHEVRRIGFPLSDLLVKRERVINQGTIMCAEYALQYGVSLNIAGGTHHAFSDCGEGFCLLNDIAMAANYLLKYKGFKQILVIDLDVHQGNGTASIFEGNDQVFTFSMHGAHNFPLRKETSDLDIGLPDGTTDEEYLKTLRFHLPMLLDKVQPDFVFYQSGVDVLETDKLGRLSMSMQGCKERDQIVFEHCKERDLPVCVSMGGGYSERVARVVEAHANTFRLAERIFIE</sequence>
<dbReference type="SUPFAM" id="SSF52768">
    <property type="entry name" value="Arginase/deacetylase"/>
    <property type="match status" value="1"/>
</dbReference>
<feature type="domain" description="Histone deacetylase" evidence="3">
    <location>
        <begin position="19"/>
        <end position="290"/>
    </location>
</feature>
<dbReference type="PANTHER" id="PTHR10625">
    <property type="entry name" value="HISTONE DEACETYLASE HDAC1-RELATED"/>
    <property type="match status" value="1"/>
</dbReference>
<reference evidence="5" key="1">
    <citation type="journal article" date="2019" name="Int. J. Syst. Evol. Microbiol.">
        <title>The Global Catalogue of Microorganisms (GCM) 10K type strain sequencing project: providing services to taxonomists for standard genome sequencing and annotation.</title>
        <authorList>
            <consortium name="The Broad Institute Genomics Platform"/>
            <consortium name="The Broad Institute Genome Sequencing Center for Infectious Disease"/>
            <person name="Wu L."/>
            <person name="Ma J."/>
        </authorList>
    </citation>
    <scope>NUCLEOTIDE SEQUENCE [LARGE SCALE GENOMIC DNA]</scope>
    <source>
        <strain evidence="5">JCM 18326</strain>
    </source>
</reference>
<dbReference type="InterPro" id="IPR037138">
    <property type="entry name" value="His_deacetylse_dom_sf"/>
</dbReference>
<dbReference type="Proteomes" id="UP001500298">
    <property type="component" value="Unassembled WGS sequence"/>
</dbReference>
<dbReference type="Pfam" id="PF00850">
    <property type="entry name" value="Hist_deacetyl"/>
    <property type="match status" value="1"/>
</dbReference>
<proteinExistence type="inferred from homology"/>
<keyword evidence="2" id="KW-0378">Hydrolase</keyword>
<dbReference type="InterPro" id="IPR023696">
    <property type="entry name" value="Ureohydrolase_dom_sf"/>
</dbReference>
<evidence type="ECO:0000313" key="5">
    <source>
        <dbReference type="Proteomes" id="UP001500298"/>
    </source>
</evidence>
<keyword evidence="5" id="KW-1185">Reference proteome</keyword>
<gene>
    <name evidence="4" type="ORF">GCM10023331_11110</name>
</gene>
<dbReference type="PANTHER" id="PTHR10625:SF19">
    <property type="entry name" value="HISTONE DEACETYLASE 12"/>
    <property type="match status" value="1"/>
</dbReference>
<dbReference type="EMBL" id="BAABJX010000020">
    <property type="protein sequence ID" value="GAA4827978.1"/>
    <property type="molecule type" value="Genomic_DNA"/>
</dbReference>
<dbReference type="Gene3D" id="3.40.800.20">
    <property type="entry name" value="Histone deacetylase domain"/>
    <property type="match status" value="1"/>
</dbReference>
<dbReference type="InterPro" id="IPR044150">
    <property type="entry name" value="HDAC_classIV"/>
</dbReference>
<organism evidence="4 5">
    <name type="scientific">Algivirga pacifica</name>
    <dbReference type="NCBI Taxonomy" id="1162670"/>
    <lineage>
        <taxon>Bacteria</taxon>
        <taxon>Pseudomonadati</taxon>
        <taxon>Bacteroidota</taxon>
        <taxon>Cytophagia</taxon>
        <taxon>Cytophagales</taxon>
        <taxon>Flammeovirgaceae</taxon>
        <taxon>Algivirga</taxon>
    </lineage>
</organism>
<dbReference type="CDD" id="cd09993">
    <property type="entry name" value="HDAC_classIV"/>
    <property type="match status" value="1"/>
</dbReference>
<accession>A0ABP9D7C4</accession>
<comment type="caution">
    <text evidence="4">The sequence shown here is derived from an EMBL/GenBank/DDBJ whole genome shotgun (WGS) entry which is preliminary data.</text>
</comment>
<evidence type="ECO:0000259" key="3">
    <source>
        <dbReference type="Pfam" id="PF00850"/>
    </source>
</evidence>
<dbReference type="PRINTS" id="PR01270">
    <property type="entry name" value="HDASUPER"/>
</dbReference>
<evidence type="ECO:0000256" key="2">
    <source>
        <dbReference type="ARBA" id="ARBA00022801"/>
    </source>
</evidence>
<evidence type="ECO:0000313" key="4">
    <source>
        <dbReference type="EMBL" id="GAA4827978.1"/>
    </source>
</evidence>
<dbReference type="InterPro" id="IPR023801">
    <property type="entry name" value="His_deacetylse_dom"/>
</dbReference>
<dbReference type="InterPro" id="IPR000286">
    <property type="entry name" value="HDACs"/>
</dbReference>
<dbReference type="RefSeq" id="WP_345369915.1">
    <property type="nucleotide sequence ID" value="NZ_BAABJX010000020.1"/>
</dbReference>
<protein>
    <submittedName>
        <fullName evidence="4">Histone deacetylase</fullName>
    </submittedName>
</protein>